<comment type="similarity">
    <text evidence="1 2">Belongs to the UPF0102 family.</text>
</comment>
<dbReference type="PANTHER" id="PTHR34039:SF1">
    <property type="entry name" value="UPF0102 PROTEIN YRAN"/>
    <property type="match status" value="1"/>
</dbReference>
<accession>A0A1F4S3L8</accession>
<dbReference type="Pfam" id="PF02021">
    <property type="entry name" value="UPF0102"/>
    <property type="match status" value="1"/>
</dbReference>
<comment type="caution">
    <text evidence="3">The sequence shown here is derived from an EMBL/GenBank/DDBJ whole genome shotgun (WGS) entry which is preliminary data.</text>
</comment>
<dbReference type="Proteomes" id="UP000177905">
    <property type="component" value="Unassembled WGS sequence"/>
</dbReference>
<proteinExistence type="inferred from homology"/>
<evidence type="ECO:0000313" key="4">
    <source>
        <dbReference type="Proteomes" id="UP000177905"/>
    </source>
</evidence>
<dbReference type="InterPro" id="IPR003509">
    <property type="entry name" value="UPF0102_YraN-like"/>
</dbReference>
<dbReference type="InterPro" id="IPR011335">
    <property type="entry name" value="Restrct_endonuc-II-like"/>
</dbReference>
<evidence type="ECO:0000256" key="2">
    <source>
        <dbReference type="HAMAP-Rule" id="MF_00048"/>
    </source>
</evidence>
<dbReference type="EMBL" id="MEUA01000027">
    <property type="protein sequence ID" value="OGC15031.1"/>
    <property type="molecule type" value="Genomic_DNA"/>
</dbReference>
<sequence length="121" mass="14328">MGQESYNLGKDGEERACNFLQQKEFRIIERNFRSRQGEIDIIAKDQDFLVFVEVKNYSHKSFFTPIYAIRKSKKESIIHAAKLYIYKKKLYNTLCRFDVVAIYRHISGEIIIDHIKNSFGI</sequence>
<gene>
    <name evidence="3" type="ORF">A2290_01680</name>
</gene>
<dbReference type="NCBIfam" id="TIGR00252">
    <property type="entry name" value="YraN family protein"/>
    <property type="match status" value="1"/>
</dbReference>
<dbReference type="CDD" id="cd20736">
    <property type="entry name" value="PoNe_Nuclease"/>
    <property type="match status" value="1"/>
</dbReference>
<dbReference type="PANTHER" id="PTHR34039">
    <property type="entry name" value="UPF0102 PROTEIN YRAN"/>
    <property type="match status" value="1"/>
</dbReference>
<evidence type="ECO:0000313" key="3">
    <source>
        <dbReference type="EMBL" id="OGC15031.1"/>
    </source>
</evidence>
<evidence type="ECO:0000256" key="1">
    <source>
        <dbReference type="ARBA" id="ARBA00006738"/>
    </source>
</evidence>
<dbReference type="SUPFAM" id="SSF52980">
    <property type="entry name" value="Restriction endonuclease-like"/>
    <property type="match status" value="1"/>
</dbReference>
<dbReference type="Gene3D" id="3.40.1350.10">
    <property type="match status" value="1"/>
</dbReference>
<name>A0A1F4S3L8_UNCSA</name>
<dbReference type="InterPro" id="IPR011856">
    <property type="entry name" value="tRNA_endonuc-like_dom_sf"/>
</dbReference>
<dbReference type="HAMAP" id="MF_00048">
    <property type="entry name" value="UPF0102"/>
    <property type="match status" value="1"/>
</dbReference>
<protein>
    <recommendedName>
        <fullName evidence="2">UPF0102 protein A2290_01680</fullName>
    </recommendedName>
</protein>
<reference evidence="3 4" key="1">
    <citation type="journal article" date="2016" name="Nat. Commun.">
        <title>Thousands of microbial genomes shed light on interconnected biogeochemical processes in an aquifer system.</title>
        <authorList>
            <person name="Anantharaman K."/>
            <person name="Brown C.T."/>
            <person name="Hug L.A."/>
            <person name="Sharon I."/>
            <person name="Castelle C.J."/>
            <person name="Probst A.J."/>
            <person name="Thomas B.C."/>
            <person name="Singh A."/>
            <person name="Wilkins M.J."/>
            <person name="Karaoz U."/>
            <person name="Brodie E.L."/>
            <person name="Williams K.H."/>
            <person name="Hubbard S.S."/>
            <person name="Banfield J.F."/>
        </authorList>
    </citation>
    <scope>NUCLEOTIDE SEQUENCE [LARGE SCALE GENOMIC DNA]</scope>
</reference>
<dbReference type="AlphaFoldDB" id="A0A1F4S3L8"/>
<organism evidence="3 4">
    <name type="scientific">candidate division WOR-1 bacterium RIFOXYB2_FULL_36_35</name>
    <dbReference type="NCBI Taxonomy" id="1802578"/>
    <lineage>
        <taxon>Bacteria</taxon>
        <taxon>Bacillati</taxon>
        <taxon>Saganbacteria</taxon>
    </lineage>
</organism>
<dbReference type="NCBIfam" id="NF009150">
    <property type="entry name" value="PRK12497.1-3"/>
    <property type="match status" value="1"/>
</dbReference>
<dbReference type="GO" id="GO:0003676">
    <property type="term" value="F:nucleic acid binding"/>
    <property type="evidence" value="ECO:0007669"/>
    <property type="project" value="InterPro"/>
</dbReference>